<proteinExistence type="predicted"/>
<dbReference type="Pfam" id="PF09626">
    <property type="entry name" value="DHC"/>
    <property type="match status" value="1"/>
</dbReference>
<dbReference type="SUPFAM" id="SSF48695">
    <property type="entry name" value="Multiheme cytochromes"/>
    <property type="match status" value="1"/>
</dbReference>
<reference evidence="2 3" key="1">
    <citation type="submission" date="2017-01" db="EMBL/GenBank/DDBJ databases">
        <title>Genome sequencing of Rhodoferax fermentans JCM 7819.</title>
        <authorList>
            <person name="Kim Y.J."/>
            <person name="Farh M.E.-A."/>
            <person name="Yang D.-C."/>
        </authorList>
    </citation>
    <scope>NUCLEOTIDE SEQUENCE [LARGE SCALE GENOMIC DNA]</scope>
    <source>
        <strain evidence="2 3">JCM 7819</strain>
    </source>
</reference>
<evidence type="ECO:0000313" key="2">
    <source>
        <dbReference type="EMBL" id="OOV07666.1"/>
    </source>
</evidence>
<dbReference type="AlphaFoldDB" id="A0A1T1AU78"/>
<sequence length="163" mass="18066">MSHHPLWTLATIFTLALGSLSAQAKYNGEDRGRPVMPAQNNAKWQAECSSCHLAFPPGLLPAASWQKMMGELDQHFGTDASLSAADTTEITNYLVKHASNRWTANTAPLKITESGWYTSKHRAKEIDPAVWKRASVKSRSNCIACHRDADKGEFDEDTVRIPK</sequence>
<keyword evidence="1" id="KW-0732">Signal</keyword>
<feature type="signal peptide" evidence="1">
    <location>
        <begin position="1"/>
        <end position="24"/>
    </location>
</feature>
<protein>
    <submittedName>
        <fullName evidence="2">Cytochrome C</fullName>
    </submittedName>
</protein>
<keyword evidence="3" id="KW-1185">Reference proteome</keyword>
<evidence type="ECO:0000313" key="3">
    <source>
        <dbReference type="Proteomes" id="UP000190750"/>
    </source>
</evidence>
<dbReference type="InterPro" id="IPR036280">
    <property type="entry name" value="Multihaem_cyt_sf"/>
</dbReference>
<evidence type="ECO:0000256" key="1">
    <source>
        <dbReference type="SAM" id="SignalP"/>
    </source>
</evidence>
<dbReference type="RefSeq" id="WP_078365515.1">
    <property type="nucleotide sequence ID" value="NZ_MTJN01000002.1"/>
</dbReference>
<feature type="chain" id="PRO_5012571835" evidence="1">
    <location>
        <begin position="25"/>
        <end position="163"/>
    </location>
</feature>
<organism evidence="2 3">
    <name type="scientific">Rhodoferax fermentans</name>
    <dbReference type="NCBI Taxonomy" id="28066"/>
    <lineage>
        <taxon>Bacteria</taxon>
        <taxon>Pseudomonadati</taxon>
        <taxon>Pseudomonadota</taxon>
        <taxon>Betaproteobacteria</taxon>
        <taxon>Burkholderiales</taxon>
        <taxon>Comamonadaceae</taxon>
        <taxon>Rhodoferax</taxon>
    </lineage>
</organism>
<gene>
    <name evidence="2" type="ORF">RF819_13865</name>
</gene>
<dbReference type="Proteomes" id="UP000190750">
    <property type="component" value="Unassembled WGS sequence"/>
</dbReference>
<dbReference type="OrthoDB" id="5296814at2"/>
<comment type="caution">
    <text evidence="2">The sequence shown here is derived from an EMBL/GenBank/DDBJ whole genome shotgun (WGS) entry which is preliminary data.</text>
</comment>
<dbReference type="EMBL" id="MTJN01000002">
    <property type="protein sequence ID" value="OOV07666.1"/>
    <property type="molecule type" value="Genomic_DNA"/>
</dbReference>
<name>A0A1T1AU78_RHOFE</name>
<dbReference type="STRING" id="28066.RF819_13865"/>
<accession>A0A1T1AU78</accession>
<dbReference type="InterPro" id="IPR018588">
    <property type="entry name" value="Dihaem_cytochrome-c"/>
</dbReference>